<dbReference type="EMBL" id="HBGY01015111">
    <property type="protein sequence ID" value="CAD9579231.1"/>
    <property type="molecule type" value="Transcribed_RNA"/>
</dbReference>
<dbReference type="Gene3D" id="1.20.120.1760">
    <property type="match status" value="1"/>
</dbReference>
<accession>A0A7S2KLT8</accession>
<evidence type="ECO:0000313" key="7">
    <source>
        <dbReference type="EMBL" id="CAD9579231.1"/>
    </source>
</evidence>
<dbReference type="SUPFAM" id="SSF52374">
    <property type="entry name" value="Nucleotidylyl transferase"/>
    <property type="match status" value="1"/>
</dbReference>
<dbReference type="GO" id="GO:0004306">
    <property type="term" value="F:ethanolamine-phosphate cytidylyltransferase activity"/>
    <property type="evidence" value="ECO:0007669"/>
    <property type="project" value="UniProtKB-EC"/>
</dbReference>
<dbReference type="InterPro" id="IPR043130">
    <property type="entry name" value="CDP-OH_PTrfase_TM_dom"/>
</dbReference>
<feature type="transmembrane region" description="Helical" evidence="5">
    <location>
        <begin position="134"/>
        <end position="158"/>
    </location>
</feature>
<dbReference type="InterPro" id="IPR004821">
    <property type="entry name" value="Cyt_trans-like"/>
</dbReference>
<organism evidence="7">
    <name type="scientific">Leptocylindrus danicus</name>
    <dbReference type="NCBI Taxonomy" id="163516"/>
    <lineage>
        <taxon>Eukaryota</taxon>
        <taxon>Sar</taxon>
        <taxon>Stramenopiles</taxon>
        <taxon>Ochrophyta</taxon>
        <taxon>Bacillariophyta</taxon>
        <taxon>Coscinodiscophyceae</taxon>
        <taxon>Chaetocerotophycidae</taxon>
        <taxon>Leptocylindrales</taxon>
        <taxon>Leptocylindraceae</taxon>
        <taxon>Leptocylindrus</taxon>
    </lineage>
</organism>
<feature type="transmembrane region" description="Helical" evidence="5">
    <location>
        <begin position="69"/>
        <end position="87"/>
    </location>
</feature>
<keyword evidence="5" id="KW-0812">Transmembrane</keyword>
<dbReference type="Pfam" id="PF01467">
    <property type="entry name" value="CTP_transf_like"/>
    <property type="match status" value="1"/>
</dbReference>
<dbReference type="UniPathway" id="UPA00558">
    <property type="reaction ID" value="UER00742"/>
</dbReference>
<dbReference type="Gene3D" id="3.40.50.620">
    <property type="entry name" value="HUPs"/>
    <property type="match status" value="1"/>
</dbReference>
<sequence length="551" mass="61812">MMTNGDLKAASHQETETTGSKINIELFLTPAQKLNFSQYEEIVDNKSLTNMMLYPLFQWVAKRCIPKNIGPNLVTAAGLICLFQAWYLTNSYYVTHPVACTWLVIGAMVIFFVINSVDSIHAQNLTQTTALMDLFKYSCDTCSTVFVVLLVCYCLGMLEVDGQWYAVQSAQLLLFTKHLSAFHRTAGLRYNVLSGPGEVLTLITVLLVVRATLGLDFLLDLYDASIHKLVKSIEWLCDEYIYNLKVPVSPDAIESLQTTTTNTLQNSSAEEILAFCYYTLYTLALTKVILLKSDHNFSRFGLICCLSMRSVPAILHHTMGVFSKGSVLDVICDGLFMAVLTSDVTLAKMSQRELHPYVVVMSLMSSLSHSTILLLVILYFGAVFIDLSSYLNMPLFSVCVNVYCDGVYDLCHIGHKQLFQRALGYGNRLYVGVCNDEDCSSYKRPPVMTHEERCAEVQNCKSVTKVIPNAPCFGLTKEFIDKHQIHVVAYGEEYLQRYPDPNDDPYYGYPRKIGIARPMPRFEGLSTSKLIQRIVKRCEEDAANLASKAGT</sequence>
<reference evidence="7" key="1">
    <citation type="submission" date="2021-01" db="EMBL/GenBank/DDBJ databases">
        <authorList>
            <person name="Corre E."/>
            <person name="Pelletier E."/>
            <person name="Niang G."/>
            <person name="Scheremetjew M."/>
            <person name="Finn R."/>
            <person name="Kale V."/>
            <person name="Holt S."/>
            <person name="Cochrane G."/>
            <person name="Meng A."/>
            <person name="Brown T."/>
            <person name="Cohen L."/>
        </authorList>
    </citation>
    <scope>NUCLEOTIDE SEQUENCE</scope>
    <source>
        <strain evidence="7">B650</strain>
    </source>
</reference>
<dbReference type="AlphaFoldDB" id="A0A7S2KLT8"/>
<dbReference type="InterPro" id="IPR014729">
    <property type="entry name" value="Rossmann-like_a/b/a_fold"/>
</dbReference>
<dbReference type="NCBIfam" id="TIGR00125">
    <property type="entry name" value="cyt_tran_rel"/>
    <property type="match status" value="1"/>
</dbReference>
<proteinExistence type="predicted"/>
<evidence type="ECO:0000256" key="2">
    <source>
        <dbReference type="ARBA" id="ARBA00024191"/>
    </source>
</evidence>
<evidence type="ECO:0000256" key="4">
    <source>
        <dbReference type="ARBA" id="ARBA00031473"/>
    </source>
</evidence>
<gene>
    <name evidence="7" type="ORF">LDAN0321_LOCUS9805</name>
</gene>
<protein>
    <recommendedName>
        <fullName evidence="3">ethanolamine-phosphate cytidylyltransferase</fullName>
        <ecNumber evidence="3">2.7.7.14</ecNumber>
    </recommendedName>
    <alternativeName>
        <fullName evidence="4">CTP:phosphoethanolamine cytidylyltransferase</fullName>
    </alternativeName>
</protein>
<feature type="transmembrane region" description="Helical" evidence="5">
    <location>
        <begin position="367"/>
        <end position="387"/>
    </location>
</feature>
<dbReference type="InterPro" id="IPR044608">
    <property type="entry name" value="Ect1/PCYT2"/>
</dbReference>
<dbReference type="EC" id="2.7.7.14" evidence="3"/>
<feature type="domain" description="Cytidyltransferase-like" evidence="6">
    <location>
        <begin position="403"/>
        <end position="533"/>
    </location>
</feature>
<dbReference type="GO" id="GO:0005737">
    <property type="term" value="C:cytoplasm"/>
    <property type="evidence" value="ECO:0007669"/>
    <property type="project" value="TreeGrafter"/>
</dbReference>
<evidence type="ECO:0000256" key="3">
    <source>
        <dbReference type="ARBA" id="ARBA00024221"/>
    </source>
</evidence>
<comment type="pathway">
    <text evidence="1">Lipid metabolism.</text>
</comment>
<comment type="pathway">
    <text evidence="2">Phospholipid metabolism; phosphatidylethanolamine biosynthesis; phosphatidylethanolamine from ethanolamine: step 2/3.</text>
</comment>
<name>A0A7S2KLT8_9STRA</name>
<dbReference type="PANTHER" id="PTHR45780:SF1">
    <property type="entry name" value="ETHANOLAMINE-PHOSPHATE CYTIDYLYLTRANSFERASE"/>
    <property type="match status" value="1"/>
</dbReference>
<dbReference type="PANTHER" id="PTHR45780">
    <property type="entry name" value="ETHANOLAMINE-PHOSPHATE CYTIDYLYLTRANSFERASE"/>
    <property type="match status" value="1"/>
</dbReference>
<keyword evidence="5" id="KW-1133">Transmembrane helix</keyword>
<evidence type="ECO:0000256" key="1">
    <source>
        <dbReference type="ARBA" id="ARBA00005189"/>
    </source>
</evidence>
<evidence type="ECO:0000259" key="6">
    <source>
        <dbReference type="Pfam" id="PF01467"/>
    </source>
</evidence>
<keyword evidence="5" id="KW-0472">Membrane</keyword>
<dbReference type="GO" id="GO:0006646">
    <property type="term" value="P:phosphatidylethanolamine biosynthetic process"/>
    <property type="evidence" value="ECO:0007669"/>
    <property type="project" value="UniProtKB-UniPathway"/>
</dbReference>
<evidence type="ECO:0000256" key="5">
    <source>
        <dbReference type="SAM" id="Phobius"/>
    </source>
</evidence>
<feature type="transmembrane region" description="Helical" evidence="5">
    <location>
        <begin position="93"/>
        <end position="114"/>
    </location>
</feature>